<evidence type="ECO:0000313" key="4">
    <source>
        <dbReference type="Proteomes" id="UP000320176"/>
    </source>
</evidence>
<dbReference type="Gene3D" id="3.40.50.880">
    <property type="match status" value="1"/>
</dbReference>
<accession>A0A5C6ART1</accession>
<feature type="domain" description="Putative glutamine amidotransferase" evidence="2">
    <location>
        <begin position="441"/>
        <end position="633"/>
    </location>
</feature>
<comment type="caution">
    <text evidence="3">The sequence shown here is derived from an EMBL/GenBank/DDBJ whole genome shotgun (WGS) entry which is preliminary data.</text>
</comment>
<reference evidence="3 4" key="1">
    <citation type="submission" date="2019-02" db="EMBL/GenBank/DDBJ databases">
        <title>Deep-cultivation of Planctomycetes and their phenomic and genomic characterization uncovers novel biology.</title>
        <authorList>
            <person name="Wiegand S."/>
            <person name="Jogler M."/>
            <person name="Boedeker C."/>
            <person name="Pinto D."/>
            <person name="Vollmers J."/>
            <person name="Rivas-Marin E."/>
            <person name="Kohn T."/>
            <person name="Peeters S.H."/>
            <person name="Heuer A."/>
            <person name="Rast P."/>
            <person name="Oberbeckmann S."/>
            <person name="Bunk B."/>
            <person name="Jeske O."/>
            <person name="Meyerdierks A."/>
            <person name="Storesund J.E."/>
            <person name="Kallscheuer N."/>
            <person name="Luecker S."/>
            <person name="Lage O.M."/>
            <person name="Pohl T."/>
            <person name="Merkel B.J."/>
            <person name="Hornburger P."/>
            <person name="Mueller R.-W."/>
            <person name="Bruemmer F."/>
            <person name="Labrenz M."/>
            <person name="Spormann A.M."/>
            <person name="Op Den Camp H."/>
            <person name="Overmann J."/>
            <person name="Amann R."/>
            <person name="Jetten M.S.M."/>
            <person name="Mascher T."/>
            <person name="Medema M.H."/>
            <person name="Devos D.P."/>
            <person name="Kaster A.-K."/>
            <person name="Ovreas L."/>
            <person name="Rohde M."/>
            <person name="Galperin M.Y."/>
            <person name="Jogler C."/>
        </authorList>
    </citation>
    <scope>NUCLEOTIDE SEQUENCE [LARGE SCALE GENOMIC DNA]</scope>
    <source>
        <strain evidence="3 4">Pla52n</strain>
    </source>
</reference>
<name>A0A5C6ART1_9BACT</name>
<dbReference type="AlphaFoldDB" id="A0A5C6ART1"/>
<organism evidence="3 4">
    <name type="scientific">Stieleria varia</name>
    <dbReference type="NCBI Taxonomy" id="2528005"/>
    <lineage>
        <taxon>Bacteria</taxon>
        <taxon>Pseudomonadati</taxon>
        <taxon>Planctomycetota</taxon>
        <taxon>Planctomycetia</taxon>
        <taxon>Pirellulales</taxon>
        <taxon>Pirellulaceae</taxon>
        <taxon>Stieleria</taxon>
    </lineage>
</organism>
<evidence type="ECO:0000259" key="2">
    <source>
        <dbReference type="Pfam" id="PF07090"/>
    </source>
</evidence>
<dbReference type="InterPro" id="IPR010768">
    <property type="entry name" value="GATase1-like"/>
</dbReference>
<dbReference type="Proteomes" id="UP000320176">
    <property type="component" value="Unassembled WGS sequence"/>
</dbReference>
<feature type="transmembrane region" description="Helical" evidence="1">
    <location>
        <begin position="30"/>
        <end position="54"/>
    </location>
</feature>
<keyword evidence="1" id="KW-0472">Membrane</keyword>
<feature type="transmembrane region" description="Helical" evidence="1">
    <location>
        <begin position="66"/>
        <end position="87"/>
    </location>
</feature>
<evidence type="ECO:0000313" key="3">
    <source>
        <dbReference type="EMBL" id="TWU02410.1"/>
    </source>
</evidence>
<dbReference type="SUPFAM" id="SSF52317">
    <property type="entry name" value="Class I glutamine amidotransferase-like"/>
    <property type="match status" value="1"/>
</dbReference>
<keyword evidence="1" id="KW-0812">Transmembrane</keyword>
<dbReference type="PANTHER" id="PTHR37947">
    <property type="entry name" value="BLL2462 PROTEIN"/>
    <property type="match status" value="1"/>
</dbReference>
<gene>
    <name evidence="3" type="ORF">Pla52n_34600</name>
</gene>
<proteinExistence type="predicted"/>
<dbReference type="InterPro" id="IPR029062">
    <property type="entry name" value="Class_I_gatase-like"/>
</dbReference>
<sequence>MMSLWAHIALPHLAMNPLFAQQTYELPGDIVIGAPDWILPTLVVGVGCTLLVVWNYASSRRDRWSILGAVLKLAAIALLAVCMLQPMRRGQRPRPRANLLPIVIDDSRSMNLANPGKSETWHGQIKTLIGDPQRWPTQLGQTFDVRTYAFDSRLRELDSADDLVATGDDSRLSQSLSELSQRLAERPVAGVILMSDGNDTQKISEVNDWSSLGFPVYPILPAESPAIHDLRIVDTSVRQTNFETSPITLNATLAAVGMSQRVATIQLREDLTGRVVAEKTHVLGEDDENQTVSFQFRPDESGLQFYRVVAFSEADRDVVSGAISASGQVESGAGISSESTLLNNSKIVAVHRDSGPYRVLYLSGRANWEYKFLNRALASDAEVQLVGLLRIAKKEAKFSFRDRGVSDTNPLFQGVADDPDAAEQYDEPVIIRLGVKESEELSKGFPKTADELFAYHAIILDDIEPDFFTQDQMLLIRQFVSARGGGLLMLGGQESFDGKRFADTPLGALSPFYEATSPQHKPSEFGLSISREGLLQPWMRLRETEVAETERLREMPAFQSVNSVGSLKPGAMQLATVTTPESDTLPALAAQRFGKGRSAAMPIADFWRWSMRRSEKSADDPEQAWRQIVRWLVSEVPRRVQMECKDQQDTNGSVAISVNVLDDSFLGVDNATVSLTITPPSGEPLLLRADASGDAAGVYACDYWPRDPGAYRVNASVDAPDGSLIGRAESGWTKQKGGAEYDRLAINRELLNQIAQQSGGKVIDADSVESFISRLPSDKIPQTEYWVYPIWHRPWIMMLAIACLCTEWGLRRWRGLA</sequence>
<dbReference type="EMBL" id="SJPN01000004">
    <property type="protein sequence ID" value="TWU02410.1"/>
    <property type="molecule type" value="Genomic_DNA"/>
</dbReference>
<evidence type="ECO:0000256" key="1">
    <source>
        <dbReference type="SAM" id="Phobius"/>
    </source>
</evidence>
<protein>
    <recommendedName>
        <fullName evidence="2">Putative glutamine amidotransferase domain-containing protein</fullName>
    </recommendedName>
</protein>
<keyword evidence="4" id="KW-1185">Reference proteome</keyword>
<dbReference type="PANTHER" id="PTHR37947:SF1">
    <property type="entry name" value="BLL2462 PROTEIN"/>
    <property type="match status" value="1"/>
</dbReference>
<dbReference type="Pfam" id="PF07090">
    <property type="entry name" value="GATase1_like"/>
    <property type="match status" value="1"/>
</dbReference>
<keyword evidence="1" id="KW-1133">Transmembrane helix</keyword>